<feature type="compositionally biased region" description="Polar residues" evidence="5">
    <location>
        <begin position="501"/>
        <end position="510"/>
    </location>
</feature>
<evidence type="ECO:0000259" key="7">
    <source>
        <dbReference type="PROSITE" id="PS50234"/>
    </source>
</evidence>
<dbReference type="PROSITE" id="PS50234">
    <property type="entry name" value="VWFA"/>
    <property type="match status" value="1"/>
</dbReference>
<keyword evidence="9" id="KW-1185">Reference proteome</keyword>
<dbReference type="SMART" id="SM00327">
    <property type="entry name" value="VWA"/>
    <property type="match status" value="1"/>
</dbReference>
<evidence type="ECO:0000256" key="1">
    <source>
        <dbReference type="ARBA" id="ARBA00022475"/>
    </source>
</evidence>
<feature type="domain" description="VWFA" evidence="7">
    <location>
        <begin position="90"/>
        <end position="288"/>
    </location>
</feature>
<evidence type="ECO:0000256" key="5">
    <source>
        <dbReference type="SAM" id="MobiDB-lite"/>
    </source>
</evidence>
<evidence type="ECO:0000256" key="6">
    <source>
        <dbReference type="SAM" id="Phobius"/>
    </source>
</evidence>
<dbReference type="InterPro" id="IPR050768">
    <property type="entry name" value="UPF0353/GerABKA_families"/>
</dbReference>
<protein>
    <submittedName>
        <fullName evidence="8">VWA domain-containing protein</fullName>
    </submittedName>
</protein>
<evidence type="ECO:0000313" key="8">
    <source>
        <dbReference type="EMBL" id="MFC4307908.1"/>
    </source>
</evidence>
<dbReference type="EMBL" id="JBHSDU010000001">
    <property type="protein sequence ID" value="MFC4307908.1"/>
    <property type="molecule type" value="Genomic_DNA"/>
</dbReference>
<gene>
    <name evidence="8" type="ORF">ACFPN2_02335</name>
</gene>
<dbReference type="InterPro" id="IPR036465">
    <property type="entry name" value="vWFA_dom_sf"/>
</dbReference>
<feature type="transmembrane region" description="Helical" evidence="6">
    <location>
        <begin position="6"/>
        <end position="23"/>
    </location>
</feature>
<name>A0ABV8SLX4_9GAMM</name>
<dbReference type="InterPro" id="IPR002035">
    <property type="entry name" value="VWF_A"/>
</dbReference>
<evidence type="ECO:0000313" key="9">
    <source>
        <dbReference type="Proteomes" id="UP001595904"/>
    </source>
</evidence>
<keyword evidence="2 6" id="KW-0812">Transmembrane</keyword>
<keyword evidence="1" id="KW-1003">Cell membrane</keyword>
<dbReference type="SUPFAM" id="SSF53300">
    <property type="entry name" value="vWA-like"/>
    <property type="match status" value="1"/>
</dbReference>
<keyword evidence="4 6" id="KW-0472">Membrane</keyword>
<evidence type="ECO:0000256" key="3">
    <source>
        <dbReference type="ARBA" id="ARBA00022989"/>
    </source>
</evidence>
<dbReference type="PANTHER" id="PTHR22550">
    <property type="entry name" value="SPORE GERMINATION PROTEIN"/>
    <property type="match status" value="1"/>
</dbReference>
<dbReference type="RefSeq" id="WP_380594577.1">
    <property type="nucleotide sequence ID" value="NZ_JBHSDU010000001.1"/>
</dbReference>
<dbReference type="Gene3D" id="3.40.50.410">
    <property type="entry name" value="von Willebrand factor, type A domain"/>
    <property type="match status" value="1"/>
</dbReference>
<dbReference type="Proteomes" id="UP001595904">
    <property type="component" value="Unassembled WGS sequence"/>
</dbReference>
<organism evidence="8 9">
    <name type="scientific">Steroidobacter flavus</name>
    <dbReference type="NCBI Taxonomy" id="1842136"/>
    <lineage>
        <taxon>Bacteria</taxon>
        <taxon>Pseudomonadati</taxon>
        <taxon>Pseudomonadota</taxon>
        <taxon>Gammaproteobacteria</taxon>
        <taxon>Steroidobacterales</taxon>
        <taxon>Steroidobacteraceae</taxon>
        <taxon>Steroidobacter</taxon>
    </lineage>
</organism>
<feature type="compositionally biased region" description="Basic and acidic residues" evidence="5">
    <location>
        <begin position="573"/>
        <end position="585"/>
    </location>
</feature>
<feature type="transmembrane region" description="Helical" evidence="6">
    <location>
        <begin position="55"/>
        <end position="73"/>
    </location>
</feature>
<comment type="caution">
    <text evidence="8">The sequence shown here is derived from an EMBL/GenBank/DDBJ whole genome shotgun (WGS) entry which is preliminary data.</text>
</comment>
<evidence type="ECO:0000256" key="2">
    <source>
        <dbReference type="ARBA" id="ARBA00022692"/>
    </source>
</evidence>
<accession>A0ABV8SLX4</accession>
<feature type="region of interest" description="Disordered" evidence="5">
    <location>
        <begin position="472"/>
        <end position="605"/>
    </location>
</feature>
<feature type="compositionally biased region" description="Low complexity" evidence="5">
    <location>
        <begin position="546"/>
        <end position="560"/>
    </location>
</feature>
<reference evidence="9" key="1">
    <citation type="journal article" date="2019" name="Int. J. Syst. Evol. Microbiol.">
        <title>The Global Catalogue of Microorganisms (GCM) 10K type strain sequencing project: providing services to taxonomists for standard genome sequencing and annotation.</title>
        <authorList>
            <consortium name="The Broad Institute Genomics Platform"/>
            <consortium name="The Broad Institute Genome Sequencing Center for Infectious Disease"/>
            <person name="Wu L."/>
            <person name="Ma J."/>
        </authorList>
    </citation>
    <scope>NUCLEOTIDE SEQUENCE [LARGE SCALE GENOMIC DNA]</scope>
    <source>
        <strain evidence="9">CGMCC 1.10759</strain>
    </source>
</reference>
<evidence type="ECO:0000256" key="4">
    <source>
        <dbReference type="ARBA" id="ARBA00023136"/>
    </source>
</evidence>
<sequence length="605" mass="65948">MSWGNPWMLLTLIVPVLAFILLRRAARRDPLMRWPAMQRVAISGNRVRPAAPQRWRTPVLVILAIAFALLAIAQPRWGEDSSQAYSQTREVMIAVDLSRSMLAEDLPPSRLDRAKQLTENLLDSLQGESVGLVVFAGTAFVQVPLSPDYRIIREFLPSLDTDYLPRGGSDYSKMLDAALDGFSEAADRDRYLIVLSDGESSTEGWEQRLGRMAEREIHVVAIGLGTAKGAFVPDLQNGGYLADANGDAVHSKLMPATLEALARRTLGKYVDASSLTDIDDVKALLKQTVETGRKGRAANAAGSAGIERFQWFLLPAILLGLAALLREFQQRPKPRQVRKQDDAPATASSDVPTRLAACVAFAVALSLAAPPSARAHFDSEAEFQVREVFDSNPTERLRAITDHLARFGYDAFDLRLMVEATIRYGIDAQRAGTAISEGAIRDAVEATHQGERLDTSIADWPYYRGQLAAMLEPPPSATTEDKSQAPDAVMDEENERPVVTGDSSQQSANDSFGEGASAKTDATLGDLTSDGQPEAQRGKKPKPPSKVKAAALRPARSSSPGDADDPILKLTKKNLDEAARRDSPGRLHQLMSAEESQADPNRFDW</sequence>
<proteinExistence type="predicted"/>
<dbReference type="PANTHER" id="PTHR22550:SF5">
    <property type="entry name" value="LEUCINE ZIPPER PROTEIN 4"/>
    <property type="match status" value="1"/>
</dbReference>
<keyword evidence="3 6" id="KW-1133">Transmembrane helix</keyword>
<dbReference type="Pfam" id="PF13519">
    <property type="entry name" value="VWA_2"/>
    <property type="match status" value="1"/>
</dbReference>